<keyword evidence="2" id="KW-1185">Reference proteome</keyword>
<evidence type="ECO:0000313" key="1">
    <source>
        <dbReference type="EMBL" id="CZR49861.1"/>
    </source>
</evidence>
<accession>A0A1L7WB92</accession>
<name>A0A1L7WB92_FUSPR</name>
<comment type="caution">
    <text evidence="1">The sequence shown here is derived from an EMBL/GenBank/DDBJ whole genome shotgun (WGS) entry which is preliminary data.</text>
</comment>
<dbReference type="Proteomes" id="UP000183971">
    <property type="component" value="Unassembled WGS sequence"/>
</dbReference>
<dbReference type="GeneID" id="42060923"/>
<proteinExistence type="predicted"/>
<protein>
    <submittedName>
        <fullName evidence="1">Uncharacterized protein</fullName>
    </submittedName>
</protein>
<evidence type="ECO:0000313" key="2">
    <source>
        <dbReference type="Proteomes" id="UP000183971"/>
    </source>
</evidence>
<dbReference type="VEuPathDB" id="FungiDB:FPRO_16068"/>
<reference evidence="2" key="1">
    <citation type="journal article" date="2016" name="Genome Biol. Evol.">
        <title>Comparative 'omics' of the Fusarium fujikuroi species complex highlights differences in genetic potential and metabolite synthesis.</title>
        <authorList>
            <person name="Niehaus E.-M."/>
            <person name="Muensterkoetter M."/>
            <person name="Proctor R.H."/>
            <person name="Brown D.W."/>
            <person name="Sharon A."/>
            <person name="Idan Y."/>
            <person name="Oren-Young L."/>
            <person name="Sieber C.M."/>
            <person name="Novak O."/>
            <person name="Pencik A."/>
            <person name="Tarkowska D."/>
            <person name="Hromadova K."/>
            <person name="Freeman S."/>
            <person name="Maymon M."/>
            <person name="Elazar M."/>
            <person name="Youssef S.A."/>
            <person name="El-Shabrawy E.S.M."/>
            <person name="Shalaby A.B.A."/>
            <person name="Houterman P."/>
            <person name="Brock N.L."/>
            <person name="Burkhardt I."/>
            <person name="Tsavkelova E.A."/>
            <person name="Dickschat J.S."/>
            <person name="Galuszka P."/>
            <person name="Gueldener U."/>
            <person name="Tudzynski B."/>
        </authorList>
    </citation>
    <scope>NUCLEOTIDE SEQUENCE [LARGE SCALE GENOMIC DNA]</scope>
    <source>
        <strain evidence="2">ET1</strain>
    </source>
</reference>
<dbReference type="RefSeq" id="XP_031090357.1">
    <property type="nucleotide sequence ID" value="XM_031225172.1"/>
</dbReference>
<dbReference type="AlphaFoldDB" id="A0A1L7WB92"/>
<gene>
    <name evidence="1" type="ORF">FPRO_16068</name>
</gene>
<sequence length="331" mass="37770">MTGTGFMDLPSENQIKIIQLAIPPMVLPEHLTMSGSMTVGNERNATHAIMATCRKLRSLLLKARPLTGHNSTGQAFTFDVERDSLLVIRMNIPANLKTPQIPNLHGRAFLRSPHPWAINVKQHNPLDTSYEESLPFETDFPIAQEIGSLQEMVVVVQTAPGWYISSFQQFGPQPEHRRADPVLGDLNHPVHHTGLRWTNPQLDDDLYSEEVPMIGLHGYSKTRRDWRNPRSQEYSQGGQWAGFRVYLESQEVEFRPLTWDEVEPIVHRQKQPETGRKLLGDKDPEFVSRVKDYDVQTDEPWVKQLATTWKMVRATLHRPGMAPANYDIGLN</sequence>
<organism evidence="1 2">
    <name type="scientific">Fusarium proliferatum (strain ET1)</name>
    <name type="common">Orchid endophyte fungus</name>
    <dbReference type="NCBI Taxonomy" id="1227346"/>
    <lineage>
        <taxon>Eukaryota</taxon>
        <taxon>Fungi</taxon>
        <taxon>Dikarya</taxon>
        <taxon>Ascomycota</taxon>
        <taxon>Pezizomycotina</taxon>
        <taxon>Sordariomycetes</taxon>
        <taxon>Hypocreomycetidae</taxon>
        <taxon>Hypocreales</taxon>
        <taxon>Nectriaceae</taxon>
        <taxon>Fusarium</taxon>
        <taxon>Fusarium fujikuroi species complex</taxon>
    </lineage>
</organism>
<dbReference type="EMBL" id="FJOF01000020">
    <property type="protein sequence ID" value="CZR49861.1"/>
    <property type="molecule type" value="Genomic_DNA"/>
</dbReference>